<accession>K9W1X4</accession>
<gene>
    <name evidence="2" type="ORF">Cri9333_3383</name>
</gene>
<dbReference type="PATRIC" id="fig|1173022.3.peg.3654"/>
<protein>
    <submittedName>
        <fullName evidence="2">Uncharacterized protein</fullName>
    </submittedName>
</protein>
<sequence length="161" mass="18263">MNRKDLSKDKFSDDGDYPCPVCHHGQISTMPLMEALACNFCRHIFTLDAVTQHLTMADSSLPLTWRWNGRGWRSVYQNGIVIGWGIVLGAIAFVLLPTTLVALSAYIFPAEPQAFLSWLPIFWIGLTFVCHLLLVVSIAIESYQFPVFAYLNAMQRNLLRR</sequence>
<dbReference type="AlphaFoldDB" id="K9W1X4"/>
<dbReference type="OrthoDB" id="560533at2"/>
<evidence type="ECO:0000313" key="3">
    <source>
        <dbReference type="Proteomes" id="UP000010472"/>
    </source>
</evidence>
<dbReference type="eggNOG" id="ENOG5030577">
    <property type="taxonomic scope" value="Bacteria"/>
</dbReference>
<dbReference type="KEGG" id="cep:Cri9333_3383"/>
<keyword evidence="1" id="KW-0472">Membrane</keyword>
<dbReference type="EMBL" id="CP003620">
    <property type="protein sequence ID" value="AFZ14211.1"/>
    <property type="molecule type" value="Genomic_DNA"/>
</dbReference>
<keyword evidence="3" id="KW-1185">Reference proteome</keyword>
<proteinExistence type="predicted"/>
<organism evidence="2 3">
    <name type="scientific">Crinalium epipsammum PCC 9333</name>
    <dbReference type="NCBI Taxonomy" id="1173022"/>
    <lineage>
        <taxon>Bacteria</taxon>
        <taxon>Bacillati</taxon>
        <taxon>Cyanobacteriota</taxon>
        <taxon>Cyanophyceae</taxon>
        <taxon>Gomontiellales</taxon>
        <taxon>Gomontiellaceae</taxon>
        <taxon>Crinalium</taxon>
    </lineage>
</organism>
<dbReference type="HOGENOM" id="CLU_136152_0_0_3"/>
<dbReference type="Proteomes" id="UP000010472">
    <property type="component" value="Chromosome"/>
</dbReference>
<keyword evidence="1" id="KW-1133">Transmembrane helix</keyword>
<dbReference type="RefSeq" id="WP_015204317.1">
    <property type="nucleotide sequence ID" value="NC_019753.1"/>
</dbReference>
<feature type="transmembrane region" description="Helical" evidence="1">
    <location>
        <begin position="80"/>
        <end position="108"/>
    </location>
</feature>
<keyword evidence="1" id="KW-0812">Transmembrane</keyword>
<evidence type="ECO:0000313" key="2">
    <source>
        <dbReference type="EMBL" id="AFZ14211.1"/>
    </source>
</evidence>
<name>K9W1X4_9CYAN</name>
<feature type="transmembrane region" description="Helical" evidence="1">
    <location>
        <begin position="120"/>
        <end position="151"/>
    </location>
</feature>
<reference evidence="2 3" key="1">
    <citation type="submission" date="2012-06" db="EMBL/GenBank/DDBJ databases">
        <title>Finished chromosome of genome of Crinalium epipsammum PCC 9333.</title>
        <authorList>
            <consortium name="US DOE Joint Genome Institute"/>
            <person name="Gugger M."/>
            <person name="Coursin T."/>
            <person name="Rippka R."/>
            <person name="Tandeau De Marsac N."/>
            <person name="Huntemann M."/>
            <person name="Wei C.-L."/>
            <person name="Han J."/>
            <person name="Detter J.C."/>
            <person name="Han C."/>
            <person name="Tapia R."/>
            <person name="Davenport K."/>
            <person name="Daligault H."/>
            <person name="Erkkila T."/>
            <person name="Gu W."/>
            <person name="Munk A.C.C."/>
            <person name="Teshima H."/>
            <person name="Xu Y."/>
            <person name="Chain P."/>
            <person name="Chen A."/>
            <person name="Krypides N."/>
            <person name="Mavromatis K."/>
            <person name="Markowitz V."/>
            <person name="Szeto E."/>
            <person name="Ivanova N."/>
            <person name="Mikhailova N."/>
            <person name="Ovchinnikova G."/>
            <person name="Pagani I."/>
            <person name="Pati A."/>
            <person name="Goodwin L."/>
            <person name="Peters L."/>
            <person name="Pitluck S."/>
            <person name="Woyke T."/>
            <person name="Kerfeld C."/>
        </authorList>
    </citation>
    <scope>NUCLEOTIDE SEQUENCE [LARGE SCALE GENOMIC DNA]</scope>
    <source>
        <strain evidence="2 3">PCC 9333</strain>
    </source>
</reference>
<dbReference type="STRING" id="1173022.Cri9333_3383"/>
<evidence type="ECO:0000256" key="1">
    <source>
        <dbReference type="SAM" id="Phobius"/>
    </source>
</evidence>